<dbReference type="InterPro" id="IPR033421">
    <property type="entry name" value="Rit1_DUSP-like"/>
</dbReference>
<dbReference type="Proteomes" id="UP000316726">
    <property type="component" value="Chromosome 9"/>
</dbReference>
<evidence type="ECO:0000313" key="3">
    <source>
        <dbReference type="EMBL" id="QDZ23082.1"/>
    </source>
</evidence>
<dbReference type="GO" id="GO:0043399">
    <property type="term" value="F:tRNA adenosine(64)-2'-O-ribosylphosphate transferase activity"/>
    <property type="evidence" value="ECO:0007669"/>
    <property type="project" value="InterPro"/>
</dbReference>
<dbReference type="InterPro" id="IPR007306">
    <property type="entry name" value="Rit1"/>
</dbReference>
<evidence type="ECO:0000259" key="2">
    <source>
        <dbReference type="Pfam" id="PF17184"/>
    </source>
</evidence>
<keyword evidence="3" id="KW-0808">Transferase</keyword>
<dbReference type="EMBL" id="CP031042">
    <property type="protein sequence ID" value="QDZ23082.1"/>
    <property type="molecule type" value="Genomic_DNA"/>
</dbReference>
<gene>
    <name evidence="3" type="ORF">A3770_09p56000</name>
</gene>
<accession>A0A5B8MUF3</accession>
<dbReference type="InterPro" id="IPR029021">
    <property type="entry name" value="Prot-tyrosine_phosphatase-like"/>
</dbReference>
<organism evidence="3 4">
    <name type="scientific">Chloropicon primus</name>
    <dbReference type="NCBI Taxonomy" id="1764295"/>
    <lineage>
        <taxon>Eukaryota</taxon>
        <taxon>Viridiplantae</taxon>
        <taxon>Chlorophyta</taxon>
        <taxon>Chloropicophyceae</taxon>
        <taxon>Chloropicales</taxon>
        <taxon>Chloropicaceae</taxon>
        <taxon>Chloropicon</taxon>
    </lineage>
</organism>
<dbReference type="GO" id="GO:0019988">
    <property type="term" value="P:charged-tRNA amino acid modification"/>
    <property type="evidence" value="ECO:0007669"/>
    <property type="project" value="InterPro"/>
</dbReference>
<evidence type="ECO:0000313" key="4">
    <source>
        <dbReference type="Proteomes" id="UP000316726"/>
    </source>
</evidence>
<dbReference type="InterPro" id="IPR033449">
    <property type="entry name" value="Rit1_N"/>
</dbReference>
<name>A0A5B8MUF3_9CHLO</name>
<dbReference type="Gene3D" id="3.90.190.10">
    <property type="entry name" value="Protein tyrosine phosphatase superfamily"/>
    <property type="match status" value="1"/>
</dbReference>
<sequence>MEPWPKEGNVRRHLKSKERTSVYNVLRSIYEDSLLVQEVSDLLPRVPVLANLRCGAWYHAKYDGDCYFKSTDGHCNHWQFSFTRLNAHVARTAAECGGVLLIDSTKSSVKRTPDSFSRTVPIWCCVVNRALGLVMKAEEAEEEEERPPQWDDALHLPSWVSDMEASEIEKRLEGWSQKLASTQRSLLLELSGKLRRPLRALWLSEESLIWDQVTVEDREGFPFTPVYLLACSKFGEYPRTSSEKFCDFSWRYLRGAADDHESWAEGLTPKIFWSHHEVLLRTDPEDIDQVVEDLVKAEGLQYGAGFAGKRLSQRISSCSAGGTGISWIGNLGIGICSAKALSSLDAETKAGAACLNCSTSTRLEDLEPVKHIEVLPHKFDRFSLQNALEEATAFISKNAREGRRLVVTCDDGQDISPAVVAAYLLLFGVSTSASREECQGSANRSTGGKYTKEDVRSAVSCVTQYCPAAHPSRGSIKQVYNFLIRTGT</sequence>
<keyword evidence="4" id="KW-1185">Reference proteome</keyword>
<dbReference type="Pfam" id="PF17184">
    <property type="entry name" value="Rit1_C"/>
    <property type="match status" value="1"/>
</dbReference>
<proteinExistence type="predicted"/>
<reference evidence="3 4" key="1">
    <citation type="submission" date="2018-07" db="EMBL/GenBank/DDBJ databases">
        <title>The complete nuclear genome of the prasinophyte Chloropicon primus (CCMP1205).</title>
        <authorList>
            <person name="Pombert J.-F."/>
            <person name="Otis C."/>
            <person name="Turmel M."/>
            <person name="Lemieux C."/>
        </authorList>
    </citation>
    <scope>NUCLEOTIDE SEQUENCE [LARGE SCALE GENOMIC DNA]</scope>
    <source>
        <strain evidence="3 4">CCMP1205</strain>
    </source>
</reference>
<dbReference type="GO" id="GO:0005737">
    <property type="term" value="C:cytoplasm"/>
    <property type="evidence" value="ECO:0007669"/>
    <property type="project" value="TreeGrafter"/>
</dbReference>
<dbReference type="PANTHER" id="PTHR31811">
    <property type="entry name" value="TRNA A64-2'-O-RIBOSYLPHOSPHATE TRANSFERASE"/>
    <property type="match status" value="1"/>
</dbReference>
<dbReference type="OrthoDB" id="45256at2759"/>
<dbReference type="AlphaFoldDB" id="A0A5B8MUF3"/>
<feature type="domain" description="Rit1 N-terminal" evidence="2">
    <location>
        <begin position="17"/>
        <end position="296"/>
    </location>
</feature>
<evidence type="ECO:0000259" key="1">
    <source>
        <dbReference type="Pfam" id="PF04179"/>
    </source>
</evidence>
<dbReference type="SUPFAM" id="SSF52799">
    <property type="entry name" value="(Phosphotyrosine protein) phosphatases II"/>
    <property type="match status" value="1"/>
</dbReference>
<protein>
    <submittedName>
        <fullName evidence="3">Initiator tRNA phosphoribosyl transferase</fullName>
    </submittedName>
</protein>
<dbReference type="PANTHER" id="PTHR31811:SF0">
    <property type="entry name" value="TRNA A64-2'-O-RIBOSYLPHOSPHATE TRANSFERASE"/>
    <property type="match status" value="1"/>
</dbReference>
<feature type="domain" description="Rit1 DUSP-like" evidence="1">
    <location>
        <begin position="370"/>
        <end position="483"/>
    </location>
</feature>
<dbReference type="Pfam" id="PF04179">
    <property type="entry name" value="Init_tRNA_PT"/>
    <property type="match status" value="1"/>
</dbReference>